<organism evidence="1 2">
    <name type="scientific">Lactiplantibacillus plantarum</name>
    <name type="common">Lactobacillus plantarum</name>
    <dbReference type="NCBI Taxonomy" id="1590"/>
    <lineage>
        <taxon>Bacteria</taxon>
        <taxon>Bacillati</taxon>
        <taxon>Bacillota</taxon>
        <taxon>Bacilli</taxon>
        <taxon>Lactobacillales</taxon>
        <taxon>Lactobacillaceae</taxon>
        <taxon>Lactiplantibacillus</taxon>
    </lineage>
</organism>
<evidence type="ECO:0000313" key="2">
    <source>
        <dbReference type="Proteomes" id="UP000076872"/>
    </source>
</evidence>
<comment type="caution">
    <text evidence="1">The sequence shown here is derived from an EMBL/GenBank/DDBJ whole genome shotgun (WGS) entry which is preliminary data.</text>
</comment>
<evidence type="ECO:0000313" key="1">
    <source>
        <dbReference type="EMBL" id="KZV05588.1"/>
    </source>
</evidence>
<reference evidence="1 2" key="1">
    <citation type="submission" date="2016-03" db="EMBL/GenBank/DDBJ databases">
        <title>Comparative genomics of 54 Lactobacillus plantarum strains reveals genomic uncoupling from niche constraints.</title>
        <authorList>
            <person name="Martino M.E."/>
        </authorList>
    </citation>
    <scope>NUCLEOTIDE SEQUENCE [LARGE SCALE GENOMIC DNA]</scope>
    <source>
        <strain evidence="1 2">NAB2</strain>
    </source>
</reference>
<proteinExistence type="predicted"/>
<name>A0AAW3RJ23_LACPN</name>
<accession>A0AAW3RJ23</accession>
<dbReference type="Proteomes" id="UP000076872">
    <property type="component" value="Unassembled WGS sequence"/>
</dbReference>
<dbReference type="EMBL" id="LUXO01000012">
    <property type="protein sequence ID" value="KZV05588.1"/>
    <property type="molecule type" value="Genomic_DNA"/>
</dbReference>
<dbReference type="AlphaFoldDB" id="A0AAW3RJ23"/>
<gene>
    <name evidence="1" type="ORF">NAB2_0550</name>
</gene>
<protein>
    <submittedName>
        <fullName evidence="1">Malolactic enzyme</fullName>
    </submittedName>
</protein>
<sequence>MRKLLNFHKKLAEVVAQSVIDQKLNKEPIADAKQAVADMKWVPEYRAISK</sequence>